<dbReference type="InterPro" id="IPR001423">
    <property type="entry name" value="LysoPLipase_patatin_CS"/>
</dbReference>
<dbReference type="InterPro" id="IPR018490">
    <property type="entry name" value="cNMP-bd_dom_sf"/>
</dbReference>
<dbReference type="InterPro" id="IPR000595">
    <property type="entry name" value="cNMP-bd_dom"/>
</dbReference>
<dbReference type="RefSeq" id="XP_004989058.1">
    <property type="nucleotide sequence ID" value="XM_004989001.1"/>
</dbReference>
<evidence type="ECO:0000313" key="17">
    <source>
        <dbReference type="Proteomes" id="UP000007799"/>
    </source>
</evidence>
<dbReference type="GO" id="GO:0004622">
    <property type="term" value="F:phosphatidylcholine lysophospholipase activity"/>
    <property type="evidence" value="ECO:0007669"/>
    <property type="project" value="InterPro"/>
</dbReference>
<dbReference type="SMART" id="SM00100">
    <property type="entry name" value="cNMP"/>
    <property type="match status" value="3"/>
</dbReference>
<keyword evidence="4 13" id="KW-0812">Transmembrane</keyword>
<feature type="short sequence motif" description="DGA/G" evidence="11">
    <location>
        <begin position="1050"/>
        <end position="1052"/>
    </location>
</feature>
<evidence type="ECO:0000256" key="1">
    <source>
        <dbReference type="ARBA" id="ARBA00004389"/>
    </source>
</evidence>
<evidence type="ECO:0000256" key="5">
    <source>
        <dbReference type="ARBA" id="ARBA00022801"/>
    </source>
</evidence>
<dbReference type="SUPFAM" id="SSF51206">
    <property type="entry name" value="cAMP-binding domain-like"/>
    <property type="match status" value="3"/>
</dbReference>
<name>F2UNT2_SALR5</name>
<dbReference type="eggNOG" id="KOG2968">
    <property type="taxonomic scope" value="Eukaryota"/>
</dbReference>
<evidence type="ECO:0000256" key="11">
    <source>
        <dbReference type="PROSITE-ProRule" id="PRU01161"/>
    </source>
</evidence>
<dbReference type="Gene3D" id="3.40.1090.10">
    <property type="entry name" value="Cytosolic phospholipase A2 catalytic domain"/>
    <property type="match status" value="2"/>
</dbReference>
<proteinExistence type="inferred from homology"/>
<dbReference type="AlphaFoldDB" id="F2UNT2"/>
<evidence type="ECO:0000256" key="4">
    <source>
        <dbReference type="ARBA" id="ARBA00022692"/>
    </source>
</evidence>
<evidence type="ECO:0000256" key="2">
    <source>
        <dbReference type="ARBA" id="ARBA00006636"/>
    </source>
</evidence>
<dbReference type="Gene3D" id="2.60.120.10">
    <property type="entry name" value="Jelly Rolls"/>
    <property type="match status" value="3"/>
</dbReference>
<dbReference type="InterPro" id="IPR050301">
    <property type="entry name" value="NTE"/>
</dbReference>
<evidence type="ECO:0000256" key="6">
    <source>
        <dbReference type="ARBA" id="ARBA00022824"/>
    </source>
</evidence>
<keyword evidence="8 13" id="KW-1133">Transmembrane helix</keyword>
<dbReference type="Pfam" id="PF00027">
    <property type="entry name" value="cNMP_binding"/>
    <property type="match status" value="2"/>
</dbReference>
<comment type="subcellular location">
    <subcellularLocation>
        <location evidence="1">Endoplasmic reticulum membrane</location>
        <topology evidence="1">Single-pass membrane protein</topology>
    </subcellularLocation>
</comment>
<dbReference type="FunFam" id="2.60.120.10:FF:000010">
    <property type="entry name" value="neuropathy target esterase isoform X1"/>
    <property type="match status" value="1"/>
</dbReference>
<dbReference type="GO" id="GO:0016042">
    <property type="term" value="P:lipid catabolic process"/>
    <property type="evidence" value="ECO:0007669"/>
    <property type="project" value="UniProtKB-UniRule"/>
</dbReference>
<evidence type="ECO:0000256" key="12">
    <source>
        <dbReference type="SAM" id="MobiDB-lite"/>
    </source>
</evidence>
<dbReference type="PANTHER" id="PTHR14226">
    <property type="entry name" value="NEUROPATHY TARGET ESTERASE/SWISS CHEESE D.MELANOGASTER"/>
    <property type="match status" value="1"/>
</dbReference>
<dbReference type="InterPro" id="IPR056556">
    <property type="entry name" value="NTE1_P-loop_dom"/>
</dbReference>
<dbReference type="SUPFAM" id="SSF52151">
    <property type="entry name" value="FabD/lysophospholipase-like"/>
    <property type="match status" value="1"/>
</dbReference>
<feature type="domain" description="Cyclic nucleotide-binding" evidence="14">
    <location>
        <begin position="188"/>
        <end position="324"/>
    </location>
</feature>
<keyword evidence="5 11" id="KW-0378">Hydrolase</keyword>
<evidence type="ECO:0000256" key="3">
    <source>
        <dbReference type="ARBA" id="ARBA00022553"/>
    </source>
</evidence>
<feature type="compositionally biased region" description="Basic and acidic residues" evidence="12">
    <location>
        <begin position="830"/>
        <end position="841"/>
    </location>
</feature>
<evidence type="ECO:0000256" key="13">
    <source>
        <dbReference type="SAM" id="Phobius"/>
    </source>
</evidence>
<dbReference type="InParanoid" id="F2UNT2"/>
<protein>
    <submittedName>
        <fullName evidence="16">Uncharacterized protein</fullName>
    </submittedName>
</protein>
<evidence type="ECO:0000256" key="10">
    <source>
        <dbReference type="ARBA" id="ARBA00023136"/>
    </source>
</evidence>
<dbReference type="GeneID" id="16069600"/>
<evidence type="ECO:0000256" key="9">
    <source>
        <dbReference type="ARBA" id="ARBA00023098"/>
    </source>
</evidence>
<evidence type="ECO:0000256" key="8">
    <source>
        <dbReference type="ARBA" id="ARBA00022989"/>
    </source>
</evidence>
<dbReference type="STRING" id="946362.F2UNT2"/>
<feature type="domain" description="Cyclic nucleotide-binding" evidence="14">
    <location>
        <begin position="496"/>
        <end position="597"/>
    </location>
</feature>
<feature type="domain" description="Cyclic nucleotide-binding" evidence="14">
    <location>
        <begin position="402"/>
        <end position="488"/>
    </location>
</feature>
<dbReference type="PROSITE" id="PS01237">
    <property type="entry name" value="UPF0028"/>
    <property type="match status" value="1"/>
</dbReference>
<gene>
    <name evidence="16" type="ORF">PTSG_12914</name>
</gene>
<dbReference type="InterPro" id="IPR002641">
    <property type="entry name" value="PNPLA_dom"/>
</dbReference>
<dbReference type="Pfam" id="PF01734">
    <property type="entry name" value="Patatin"/>
    <property type="match status" value="1"/>
</dbReference>
<dbReference type="InterPro" id="IPR014710">
    <property type="entry name" value="RmlC-like_jellyroll"/>
</dbReference>
<reference evidence="16" key="1">
    <citation type="submission" date="2009-08" db="EMBL/GenBank/DDBJ databases">
        <title>Annotation of Salpingoeca rosetta.</title>
        <authorList>
            <consortium name="The Broad Institute Genome Sequencing Platform"/>
            <person name="Russ C."/>
            <person name="Cuomo C."/>
            <person name="Burger G."/>
            <person name="Gray M.W."/>
            <person name="Holland P.W.H."/>
            <person name="King N."/>
            <person name="Lang F.B.F."/>
            <person name="Roger A.J."/>
            <person name="Ruiz-Trillo I."/>
            <person name="Young S.K."/>
            <person name="Zeng Q."/>
            <person name="Gargeya S."/>
            <person name="Alvarado L."/>
            <person name="Berlin A."/>
            <person name="Chapman S.B."/>
            <person name="Chen Z."/>
            <person name="Freedman E."/>
            <person name="Gellesch M."/>
            <person name="Goldberg J."/>
            <person name="Griggs A."/>
            <person name="Gujja S."/>
            <person name="Heilman E."/>
            <person name="Heiman D."/>
            <person name="Howarth C."/>
            <person name="Mehta T."/>
            <person name="Neiman D."/>
            <person name="Pearson M."/>
            <person name="Roberts A."/>
            <person name="Saif S."/>
            <person name="Shea T."/>
            <person name="Shenoy N."/>
            <person name="Sisk P."/>
            <person name="Stolte C."/>
            <person name="Sykes S."/>
            <person name="White J."/>
            <person name="Yandava C."/>
            <person name="Haas B."/>
            <person name="Nusbaum C."/>
            <person name="Birren B."/>
        </authorList>
    </citation>
    <scope>NUCLEOTIDE SEQUENCE [LARGE SCALE GENOMIC DNA]</scope>
    <source>
        <strain evidence="16">ATCC 50818</strain>
    </source>
</reference>
<feature type="short sequence motif" description="GXSXG" evidence="11">
    <location>
        <begin position="926"/>
        <end position="930"/>
    </location>
</feature>
<dbReference type="Proteomes" id="UP000007799">
    <property type="component" value="Unassembled WGS sequence"/>
</dbReference>
<dbReference type="InterPro" id="IPR016035">
    <property type="entry name" value="Acyl_Trfase/lysoPLipase"/>
</dbReference>
<keyword evidence="10 13" id="KW-0472">Membrane</keyword>
<dbReference type="GO" id="GO:0005789">
    <property type="term" value="C:endoplasmic reticulum membrane"/>
    <property type="evidence" value="ECO:0007669"/>
    <property type="project" value="UniProtKB-SubCell"/>
</dbReference>
<feature type="domain" description="PNPLA" evidence="15">
    <location>
        <begin position="895"/>
        <end position="1063"/>
    </location>
</feature>
<dbReference type="KEGG" id="sre:PTSG_12914"/>
<feature type="active site" description="Nucleophile" evidence="11">
    <location>
        <position position="928"/>
    </location>
</feature>
<evidence type="ECO:0000313" key="16">
    <source>
        <dbReference type="EMBL" id="EGD79287.1"/>
    </source>
</evidence>
<feature type="transmembrane region" description="Helical" evidence="13">
    <location>
        <begin position="39"/>
        <end position="62"/>
    </location>
</feature>
<organism evidence="17">
    <name type="scientific">Salpingoeca rosetta (strain ATCC 50818 / BSB-021)</name>
    <dbReference type="NCBI Taxonomy" id="946362"/>
    <lineage>
        <taxon>Eukaryota</taxon>
        <taxon>Choanoflagellata</taxon>
        <taxon>Craspedida</taxon>
        <taxon>Salpingoecidae</taxon>
        <taxon>Salpingoeca</taxon>
    </lineage>
</organism>
<dbReference type="PROSITE" id="PS50042">
    <property type="entry name" value="CNMP_BINDING_3"/>
    <property type="match status" value="3"/>
</dbReference>
<feature type="compositionally biased region" description="Pro residues" evidence="12">
    <location>
        <begin position="859"/>
        <end position="868"/>
    </location>
</feature>
<sequence length="1220" mass="136016">MSVSTMMDAVEAVVSRLFDAKRFVEWTVHPWTNIFDMSFYQGVVATMLWALLIAIGLAYLCALRQQRIFKRKLSETQASSQKVVRKRDIVRLWMRRAAQRAGWRKGKQPTLPHAGAAGGVPARPRKYRQKRALVRATKRLLGLSRNKDRMNQLIPKQPSMSQLEPAPPSAKTSGIPKEIELTVNSMRVFGHFDETVFSELYKELEVVHLEKGQYLFRVGHVDDAVYIVQQGRVQLWCRDSEVKGDKGVNGRGILLTELGVGENVSSLLSVVERMSGATTPYKTIEARAAEDDTAVIRISYDCFLGIVGRHHEAYRQLVQVVATRLQRAVFVTLHRFMGLSVELTHVPCDPPPLPELKHPTVTQSDLEDVKRYQDRLRDVCAIMAQRIGSDDLGPMLAKVCKFRACSTGETVVEQGARDCDIFYVVRGSLSTFIPARSGDGEEFVFKVSAGQCIGELSVLSRIESSITVRADDDALLVRIPNAAAQKLLSEKAGRPLLDHLITITLSAISPLIRQVDFALDWPHCAAGDVVYRQDEPAKDIYIVLSGRLRSVVKRQDGTRAIVREHGRNDLVGEVEVLTETTRATTVHAVRDTELVKVPAGMLELIKAKYIEVATHLMRLLSERLLSIVQGGDNETKAPGFSTVALVPATPDVPLRAFAQKIDAALNLYGPSLLLNQDIVQEKFGTNPLQVSGFLESQLITWLAQEEDRYSVVVYEADPTLTAWTRRCVRQADCILIVALGNNSTEPGQLELELEHMSQRAQKELVLLYPSNQVSPTGTAKWLNKRSWCSFHHHIRCCDSVLPPGQQSNDRRTLLDFLLDTSQLPEEFQDEATRSGHDDSDKNAPSTSAAATATTTDEPPVTPTTPAPPNDDVRLNLELSHYGRLARHIKGLSVGVVLGGGGARGIAHAGVLRVLETTGVPVDMIGGTSIGAFVGALYADEDGLDKTDFLPRLFDFAKRMGNQWNIVMDLTYPIVAMFSGRAFNRVINGVFEDTQIEDLWIPFFCVTTDITDSKRKTHTHGSAWRYVRASMSLSGYLPPICDPEDGHLLLDGGYVDILPIEVMREKGAHTIIAVDVSAKEPTDLDVYGDELSGWWLLWRKWNPFLSKPKIPVMEDIASRLAFISSSNFLNQLQLKQDDIELLHPPVSHYGVLEWDKASDILNLGEDSARHQLQHCARRWRLEKRKRARSSAAALSLHNVADVEKFRFELKTPRQPSLDIAF</sequence>
<keyword evidence="9 11" id="KW-0443">Lipid metabolism</keyword>
<dbReference type="Pfam" id="PF24179">
    <property type="entry name" value="NTE_Ploop"/>
    <property type="match status" value="1"/>
</dbReference>
<dbReference type="PROSITE" id="PS51635">
    <property type="entry name" value="PNPLA"/>
    <property type="match status" value="1"/>
</dbReference>
<dbReference type="OMA" id="GQQEDRH"/>
<dbReference type="PANTHER" id="PTHR14226:SF29">
    <property type="entry name" value="NEUROPATHY TARGET ESTERASE SWS"/>
    <property type="match status" value="1"/>
</dbReference>
<feature type="active site" description="Proton acceptor" evidence="11">
    <location>
        <position position="1050"/>
    </location>
</feature>
<evidence type="ECO:0000256" key="7">
    <source>
        <dbReference type="ARBA" id="ARBA00022963"/>
    </source>
</evidence>
<keyword evidence="6" id="KW-0256">Endoplasmic reticulum</keyword>
<feature type="short sequence motif" description="GXGXXG" evidence="11">
    <location>
        <begin position="899"/>
        <end position="904"/>
    </location>
</feature>
<comment type="similarity">
    <text evidence="2">Belongs to the NTE family.</text>
</comment>
<dbReference type="FunCoup" id="F2UNT2">
    <property type="interactions" value="1083"/>
</dbReference>
<dbReference type="CDD" id="cd00038">
    <property type="entry name" value="CAP_ED"/>
    <property type="match status" value="3"/>
</dbReference>
<accession>F2UNT2</accession>
<feature type="region of interest" description="Disordered" evidence="12">
    <location>
        <begin position="828"/>
        <end position="872"/>
    </location>
</feature>
<evidence type="ECO:0000259" key="14">
    <source>
        <dbReference type="PROSITE" id="PS50042"/>
    </source>
</evidence>
<evidence type="ECO:0000259" key="15">
    <source>
        <dbReference type="PROSITE" id="PS51635"/>
    </source>
</evidence>
<keyword evidence="7 11" id="KW-0442">Lipid degradation</keyword>
<keyword evidence="3" id="KW-0597">Phosphoprotein</keyword>
<keyword evidence="17" id="KW-1185">Reference proteome</keyword>
<feature type="compositionally biased region" description="Low complexity" evidence="12">
    <location>
        <begin position="843"/>
        <end position="858"/>
    </location>
</feature>
<dbReference type="EMBL" id="GL832985">
    <property type="protein sequence ID" value="EGD79287.1"/>
    <property type="molecule type" value="Genomic_DNA"/>
</dbReference>
<dbReference type="GO" id="GO:0046470">
    <property type="term" value="P:phosphatidylcholine metabolic process"/>
    <property type="evidence" value="ECO:0007669"/>
    <property type="project" value="InterPro"/>
</dbReference>
<dbReference type="OrthoDB" id="421051at2759"/>